<comment type="caution">
    <text evidence="1">The sequence shown here is derived from an EMBL/GenBank/DDBJ whole genome shotgun (WGS) entry which is preliminary data.</text>
</comment>
<evidence type="ECO:0000313" key="2">
    <source>
        <dbReference type="Proteomes" id="UP000583556"/>
    </source>
</evidence>
<dbReference type="EMBL" id="JABBGM010000017">
    <property type="protein sequence ID" value="NML96086.1"/>
    <property type="molecule type" value="Genomic_DNA"/>
</dbReference>
<proteinExistence type="predicted"/>
<evidence type="ECO:0000313" key="1">
    <source>
        <dbReference type="EMBL" id="NML96086.1"/>
    </source>
</evidence>
<protein>
    <submittedName>
        <fullName evidence="1">Uncharacterized protein</fullName>
    </submittedName>
</protein>
<dbReference type="RefSeq" id="WP_169495294.1">
    <property type="nucleotide sequence ID" value="NZ_JABBGM010000017.1"/>
</dbReference>
<reference evidence="1 2" key="1">
    <citation type="submission" date="2020-04" db="EMBL/GenBank/DDBJ databases">
        <title>Novosphingobium sp. TW-4 isolated from soil.</title>
        <authorList>
            <person name="Dahal R.H."/>
            <person name="Chaudhary D.K."/>
        </authorList>
    </citation>
    <scope>NUCLEOTIDE SEQUENCE [LARGE SCALE GENOMIC DNA]</scope>
    <source>
        <strain evidence="1 2">TW-4</strain>
    </source>
</reference>
<sequence length="88" mass="9531">MASQAVEAGNHSLVVRVVAAFDVLDDSLDHAPDRDHTPTVQQQVIVGLPCLAKTEQVLFVALGGAWTVLDFVLPSNRILSELFRPPRA</sequence>
<accession>A0A7Y0BT59</accession>
<dbReference type="AlphaFoldDB" id="A0A7Y0BT59"/>
<keyword evidence="2" id="KW-1185">Reference proteome</keyword>
<dbReference type="Proteomes" id="UP000583556">
    <property type="component" value="Unassembled WGS sequence"/>
</dbReference>
<gene>
    <name evidence="1" type="ORF">HHL27_20680</name>
</gene>
<name>A0A7Y0BT59_9SPHN</name>
<organism evidence="1 2">
    <name type="scientific">Novosphingobium olei</name>
    <dbReference type="NCBI Taxonomy" id="2728851"/>
    <lineage>
        <taxon>Bacteria</taxon>
        <taxon>Pseudomonadati</taxon>
        <taxon>Pseudomonadota</taxon>
        <taxon>Alphaproteobacteria</taxon>
        <taxon>Sphingomonadales</taxon>
        <taxon>Sphingomonadaceae</taxon>
        <taxon>Novosphingobium</taxon>
    </lineage>
</organism>